<name>A0A3P3ZHR7_LEIBR</name>
<evidence type="ECO:0000313" key="4">
    <source>
        <dbReference type="Proteomes" id="UP000319462"/>
    </source>
</evidence>
<organism evidence="3 4">
    <name type="scientific">Leishmania braziliensis MHOM/BR/75/M2904</name>
    <dbReference type="NCBI Taxonomy" id="420245"/>
    <lineage>
        <taxon>Eukaryota</taxon>
        <taxon>Discoba</taxon>
        <taxon>Euglenozoa</taxon>
        <taxon>Kinetoplastea</taxon>
        <taxon>Metakinetoplastina</taxon>
        <taxon>Trypanosomatida</taxon>
        <taxon>Trypanosomatidae</taxon>
        <taxon>Leishmaniinae</taxon>
        <taxon>Leishmania</taxon>
        <taxon>Leishmania braziliensis species complex</taxon>
    </lineage>
</organism>
<dbReference type="RefSeq" id="XP_001568605.1">
    <property type="nucleotide sequence ID" value="XM_001568555.1"/>
</dbReference>
<reference evidence="3 4" key="1">
    <citation type="submission" date="2018-09" db="EMBL/GenBank/DDBJ databases">
        <authorList>
            <person name="Peiro R."/>
            <person name="Begona"/>
            <person name="Cbmso G."/>
            <person name="Lopez M."/>
            <person name="Gonzalez S."/>
        </authorList>
    </citation>
    <scope>NUCLEOTIDE SEQUENCE [LARGE SCALE GENOMIC DNA]</scope>
</reference>
<dbReference type="KEGG" id="lbz:LBRM_34_5070"/>
<sequence>MAHHLLSPLDATAKLPVRQKEFKFDSLCVNADDRLTDGMAIKSEERRGFRPHTRLHPSNAGRTRGRTGGALEIGFMESPPFRNEALVEEKPSHVVRPRARQLRASEGNADPVSIPCVKAKGSVARSLHATPTANPSTQSLWVEGSSVLNQGAGLVSAAVAHRSDSVSPESPPQGGVGGGVSGEDSRAVRRCETVHAVLHRSGTYATPTSIGDKVVSDALAVARCSVIANALAGTGRNVVRTFCSRRLCAARDPVSGPRLLPNIARLESPKFAMTFFSSVPGGTASSLDDSYASPSHSVSDYLEEAEVNRIKQLYFDYFDCEPVSISSVGTSGSDMSMLAYGATASPRPSSSVSRGDRRSFSQRASNTM</sequence>
<dbReference type="AlphaFoldDB" id="A0A3P3ZHR7"/>
<dbReference type="OrthoDB" id="251139at2759"/>
<dbReference type="Proteomes" id="UP000319462">
    <property type="component" value="Chromosome 34"/>
</dbReference>
<evidence type="ECO:0000313" key="2">
    <source>
        <dbReference type="EMBL" id="SYZ69775.1"/>
    </source>
</evidence>
<accession>A0A3P3ZHR7</accession>
<dbReference type="EMBL" id="LS997633">
    <property type="protein sequence ID" value="SYZ69775.1"/>
    <property type="molecule type" value="Genomic_DNA"/>
</dbReference>
<dbReference type="VEuPathDB" id="TriTrypDB:LbrM.34.5070"/>
<feature type="region of interest" description="Disordered" evidence="1">
    <location>
        <begin position="344"/>
        <end position="368"/>
    </location>
</feature>
<feature type="region of interest" description="Disordered" evidence="1">
    <location>
        <begin position="160"/>
        <end position="185"/>
    </location>
</feature>
<dbReference type="EMBL" id="LS997633">
    <property type="protein sequence ID" value="SYZ69793.1"/>
    <property type="molecule type" value="Genomic_DNA"/>
</dbReference>
<evidence type="ECO:0000256" key="1">
    <source>
        <dbReference type="SAM" id="MobiDB-lite"/>
    </source>
</evidence>
<evidence type="ECO:0000313" key="3">
    <source>
        <dbReference type="EMBL" id="SYZ69793.1"/>
    </source>
</evidence>
<protein>
    <submittedName>
        <fullName evidence="3">Hypothetical_protein</fullName>
    </submittedName>
</protein>
<gene>
    <name evidence="2" type="ORF">LBRM2904_34.4800</name>
    <name evidence="3" type="ORF">LBRM2904_34.4980</name>
</gene>
<proteinExistence type="predicted"/>